<name>A0A9J5YLI5_SOLCO</name>
<keyword evidence="2" id="KW-1185">Reference proteome</keyword>
<dbReference type="AlphaFoldDB" id="A0A9J5YLI5"/>
<evidence type="ECO:0000313" key="2">
    <source>
        <dbReference type="Proteomes" id="UP000824120"/>
    </source>
</evidence>
<reference evidence="1 2" key="1">
    <citation type="submission" date="2020-09" db="EMBL/GenBank/DDBJ databases">
        <title>De no assembly of potato wild relative species, Solanum commersonii.</title>
        <authorList>
            <person name="Cho K."/>
        </authorList>
    </citation>
    <scope>NUCLEOTIDE SEQUENCE [LARGE SCALE GENOMIC DNA]</scope>
    <source>
        <strain evidence="1">LZ3.2</strain>
        <tissue evidence="1">Leaf</tissue>
    </source>
</reference>
<proteinExistence type="predicted"/>
<comment type="caution">
    <text evidence="1">The sequence shown here is derived from an EMBL/GenBank/DDBJ whole genome shotgun (WGS) entry which is preliminary data.</text>
</comment>
<feature type="non-terminal residue" evidence="1">
    <location>
        <position position="114"/>
    </location>
</feature>
<dbReference type="EMBL" id="JACXVP010000006">
    <property type="protein sequence ID" value="KAG5601241.1"/>
    <property type="molecule type" value="Genomic_DNA"/>
</dbReference>
<accession>A0A9J5YLI5</accession>
<gene>
    <name evidence="1" type="ORF">H5410_032611</name>
</gene>
<protein>
    <submittedName>
        <fullName evidence="1">Uncharacterized protein</fullName>
    </submittedName>
</protein>
<organism evidence="1 2">
    <name type="scientific">Solanum commersonii</name>
    <name type="common">Commerson's wild potato</name>
    <name type="synonym">Commerson's nightshade</name>
    <dbReference type="NCBI Taxonomy" id="4109"/>
    <lineage>
        <taxon>Eukaryota</taxon>
        <taxon>Viridiplantae</taxon>
        <taxon>Streptophyta</taxon>
        <taxon>Embryophyta</taxon>
        <taxon>Tracheophyta</taxon>
        <taxon>Spermatophyta</taxon>
        <taxon>Magnoliopsida</taxon>
        <taxon>eudicotyledons</taxon>
        <taxon>Gunneridae</taxon>
        <taxon>Pentapetalae</taxon>
        <taxon>asterids</taxon>
        <taxon>lamiids</taxon>
        <taxon>Solanales</taxon>
        <taxon>Solanaceae</taxon>
        <taxon>Solanoideae</taxon>
        <taxon>Solaneae</taxon>
        <taxon>Solanum</taxon>
    </lineage>
</organism>
<evidence type="ECO:0000313" key="1">
    <source>
        <dbReference type="EMBL" id="KAG5601241.1"/>
    </source>
</evidence>
<sequence>VWIYDAFPHLGKYVGKSLDTPLSIPHLLRWNITKSDDIVEGDPLKYKRRSTEIYIYVLLSNNIFKLIVHPYVTPTVGEMEQNYMAIFKLYTDEVNDTAIHNHTFNASKLLKCIY</sequence>
<dbReference type="Proteomes" id="UP000824120">
    <property type="component" value="Chromosome 6"/>
</dbReference>